<sequence length="145" mass="17020">MNTHHVEGQMHVKSVVTQNPHVDMNLGEKDEKKDQYLKTLPRRGRLEEEKGRTRTKLEYVTRARMEERRKEGLSAPKRVRGAPRTQWEGKCCYFLCVCSRNEKEKSLQGETYRRHSRCNEAGASYNTDPSSDERQMHLNVVKRSN</sequence>
<reference evidence="2" key="1">
    <citation type="submission" date="2020-08" db="EMBL/GenBank/DDBJ databases">
        <title>Multicomponent nature underlies the extraordinary mechanical properties of spider dragline silk.</title>
        <authorList>
            <person name="Kono N."/>
            <person name="Nakamura H."/>
            <person name="Mori M."/>
            <person name="Yoshida Y."/>
            <person name="Ohtoshi R."/>
            <person name="Malay A.D."/>
            <person name="Moran D.A.P."/>
            <person name="Tomita M."/>
            <person name="Numata K."/>
            <person name="Arakawa K."/>
        </authorList>
    </citation>
    <scope>NUCLEOTIDE SEQUENCE</scope>
</reference>
<protein>
    <submittedName>
        <fullName evidence="2">Uncharacterized protein</fullName>
    </submittedName>
</protein>
<feature type="compositionally biased region" description="Basic and acidic residues" evidence="1">
    <location>
        <begin position="104"/>
        <end position="113"/>
    </location>
</feature>
<evidence type="ECO:0000256" key="1">
    <source>
        <dbReference type="SAM" id="MobiDB-lite"/>
    </source>
</evidence>
<organism evidence="2 3">
    <name type="scientific">Trichonephila clavipes</name>
    <name type="common">Golden silk orbweaver</name>
    <name type="synonym">Nephila clavipes</name>
    <dbReference type="NCBI Taxonomy" id="2585209"/>
    <lineage>
        <taxon>Eukaryota</taxon>
        <taxon>Metazoa</taxon>
        <taxon>Ecdysozoa</taxon>
        <taxon>Arthropoda</taxon>
        <taxon>Chelicerata</taxon>
        <taxon>Arachnida</taxon>
        <taxon>Araneae</taxon>
        <taxon>Araneomorphae</taxon>
        <taxon>Entelegynae</taxon>
        <taxon>Araneoidea</taxon>
        <taxon>Nephilidae</taxon>
        <taxon>Trichonephila</taxon>
    </lineage>
</organism>
<evidence type="ECO:0000313" key="2">
    <source>
        <dbReference type="EMBL" id="GFY33539.1"/>
    </source>
</evidence>
<feature type="region of interest" description="Disordered" evidence="1">
    <location>
        <begin position="104"/>
        <end position="145"/>
    </location>
</feature>
<gene>
    <name evidence="2" type="ORF">TNCV_4538731</name>
</gene>
<keyword evidence="3" id="KW-1185">Reference proteome</keyword>
<proteinExistence type="predicted"/>
<dbReference type="EMBL" id="BMAU01021412">
    <property type="protein sequence ID" value="GFY33539.1"/>
    <property type="molecule type" value="Genomic_DNA"/>
</dbReference>
<comment type="caution">
    <text evidence="2">The sequence shown here is derived from an EMBL/GenBank/DDBJ whole genome shotgun (WGS) entry which is preliminary data.</text>
</comment>
<dbReference type="AlphaFoldDB" id="A0A8X6WFQ3"/>
<evidence type="ECO:0000313" key="3">
    <source>
        <dbReference type="Proteomes" id="UP000887159"/>
    </source>
</evidence>
<dbReference type="Proteomes" id="UP000887159">
    <property type="component" value="Unassembled WGS sequence"/>
</dbReference>
<accession>A0A8X6WFQ3</accession>
<name>A0A8X6WFQ3_TRICX</name>